<sequence>MLRGLRIINLFFCQRLSMQTRTLQDQAYTKKNKFMLFLK</sequence>
<gene>
    <name evidence="1" type="ORF">MICAB_2000003</name>
</gene>
<organism evidence="1 2">
    <name type="scientific">Microcystis aeruginosa PCC 9717</name>
    <dbReference type="NCBI Taxonomy" id="1160286"/>
    <lineage>
        <taxon>Bacteria</taxon>
        <taxon>Bacillati</taxon>
        <taxon>Cyanobacteriota</taxon>
        <taxon>Cyanophyceae</taxon>
        <taxon>Oscillatoriophycideae</taxon>
        <taxon>Chroococcales</taxon>
        <taxon>Microcystaceae</taxon>
        <taxon>Microcystis</taxon>
    </lineage>
</organism>
<accession>I4FL91</accession>
<comment type="caution">
    <text evidence="1">The sequence shown here is derived from an EMBL/GenBank/DDBJ whole genome shotgun (WGS) entry which is preliminary data.</text>
</comment>
<proteinExistence type="predicted"/>
<protein>
    <submittedName>
        <fullName evidence="1">Uncharacterized protein</fullName>
    </submittedName>
</protein>
<dbReference type="HOGENOM" id="CLU_3330142_0_0_3"/>
<dbReference type="EMBL" id="CAII01000114">
    <property type="protein sequence ID" value="CCH96416.1"/>
    <property type="molecule type" value="Genomic_DNA"/>
</dbReference>
<dbReference type="Proteomes" id="UP000003172">
    <property type="component" value="Unassembled WGS sequence"/>
</dbReference>
<dbReference type="AlphaFoldDB" id="I4FL91"/>
<name>I4FL91_MICAE</name>
<evidence type="ECO:0000313" key="1">
    <source>
        <dbReference type="EMBL" id="CCH96416.1"/>
    </source>
</evidence>
<reference evidence="1 2" key="1">
    <citation type="submission" date="2012-04" db="EMBL/GenBank/DDBJ databases">
        <authorList>
            <person name="Genoscope - CEA"/>
        </authorList>
    </citation>
    <scope>NUCLEOTIDE SEQUENCE [LARGE SCALE GENOMIC DNA]</scope>
    <source>
        <strain evidence="1 2">9717</strain>
    </source>
</reference>
<evidence type="ECO:0000313" key="2">
    <source>
        <dbReference type="Proteomes" id="UP000003172"/>
    </source>
</evidence>